<name>B4FL16_MAIZE</name>
<reference evidence="1" key="1">
    <citation type="journal article" date="2009" name="PLoS Genet.">
        <title>Sequencing, mapping, and analysis of 27,455 maize full-length cDNAs.</title>
        <authorList>
            <person name="Soderlund C."/>
            <person name="Descour A."/>
            <person name="Kudrna D."/>
            <person name="Bomhoff M."/>
            <person name="Boyd L."/>
            <person name="Currie J."/>
            <person name="Angelova A."/>
            <person name="Collura K."/>
            <person name="Wissotski M."/>
            <person name="Ashley E."/>
            <person name="Morrow D."/>
            <person name="Fernandes J."/>
            <person name="Walbot V."/>
            <person name="Yu Y."/>
        </authorList>
    </citation>
    <scope>NUCLEOTIDE SEQUENCE</scope>
    <source>
        <strain evidence="1">B73</strain>
    </source>
</reference>
<organism evidence="1">
    <name type="scientific">Zea mays</name>
    <name type="common">Maize</name>
    <dbReference type="NCBI Taxonomy" id="4577"/>
    <lineage>
        <taxon>Eukaryota</taxon>
        <taxon>Viridiplantae</taxon>
        <taxon>Streptophyta</taxon>
        <taxon>Embryophyta</taxon>
        <taxon>Tracheophyta</taxon>
        <taxon>Spermatophyta</taxon>
        <taxon>Magnoliopsida</taxon>
        <taxon>Liliopsida</taxon>
        <taxon>Poales</taxon>
        <taxon>Poaceae</taxon>
        <taxon>PACMAD clade</taxon>
        <taxon>Panicoideae</taxon>
        <taxon>Andropogonodae</taxon>
        <taxon>Andropogoneae</taxon>
        <taxon>Tripsacinae</taxon>
        <taxon>Zea</taxon>
    </lineage>
</organism>
<evidence type="ECO:0000313" key="1">
    <source>
        <dbReference type="EMBL" id="ACF82809.1"/>
    </source>
</evidence>
<dbReference type="HOGENOM" id="CLU_2593284_0_0_1"/>
<accession>B4FL16</accession>
<dbReference type="EMBL" id="BT037804">
    <property type="protein sequence ID" value="ACF82809.1"/>
    <property type="molecule type" value="mRNA"/>
</dbReference>
<proteinExistence type="evidence at transcript level"/>
<sequence>MLQLLVLERCFWNMQMSRARPKQRRGCMGGNLAGTRWWPCSIPRTSSLLSSMTESCRTCSRVATHNVCVFFKIFEGTVFS</sequence>
<protein>
    <submittedName>
        <fullName evidence="1">Uncharacterized protein</fullName>
    </submittedName>
</protein>
<dbReference type="AlphaFoldDB" id="B4FL16"/>